<evidence type="ECO:0000313" key="1">
    <source>
        <dbReference type="EMBL" id="KAJ4972061.1"/>
    </source>
</evidence>
<sequence length="126" mass="14124">MVLIGIRRNTGRVISIIATGIRVNHRNPEKTGAPIQVQKRKAWDALRKIINGDENKVDATNIKKGVLLPVMYEDAEGIPGFTDAFATSVVGDLLLKRIVLLKKAYKRNYKMELCIMLLKCQDSIFA</sequence>
<proteinExistence type="predicted"/>
<dbReference type="EMBL" id="JAMYWD010000005">
    <property type="protein sequence ID" value="KAJ4972061.1"/>
    <property type="molecule type" value="Genomic_DNA"/>
</dbReference>
<comment type="caution">
    <text evidence="1">The sequence shown here is derived from an EMBL/GenBank/DDBJ whole genome shotgun (WGS) entry which is preliminary data.</text>
</comment>
<dbReference type="AlphaFoldDB" id="A0A9Q0KKT9"/>
<accession>A0A9Q0KKT9</accession>
<gene>
    <name evidence="1" type="ORF">NE237_005160</name>
</gene>
<keyword evidence="2" id="KW-1185">Reference proteome</keyword>
<dbReference type="Proteomes" id="UP001141806">
    <property type="component" value="Unassembled WGS sequence"/>
</dbReference>
<reference evidence="1" key="1">
    <citation type="journal article" date="2023" name="Plant J.">
        <title>The genome of the king protea, Protea cynaroides.</title>
        <authorList>
            <person name="Chang J."/>
            <person name="Duong T.A."/>
            <person name="Schoeman C."/>
            <person name="Ma X."/>
            <person name="Roodt D."/>
            <person name="Barker N."/>
            <person name="Li Z."/>
            <person name="Van de Peer Y."/>
            <person name="Mizrachi E."/>
        </authorList>
    </citation>
    <scope>NUCLEOTIDE SEQUENCE</scope>
    <source>
        <tissue evidence="1">Young leaves</tissue>
    </source>
</reference>
<evidence type="ECO:0000313" key="2">
    <source>
        <dbReference type="Proteomes" id="UP001141806"/>
    </source>
</evidence>
<protein>
    <submittedName>
        <fullName evidence="1">Uncharacterized protein</fullName>
    </submittedName>
</protein>
<name>A0A9Q0KKT9_9MAGN</name>
<organism evidence="1 2">
    <name type="scientific">Protea cynaroides</name>
    <dbReference type="NCBI Taxonomy" id="273540"/>
    <lineage>
        <taxon>Eukaryota</taxon>
        <taxon>Viridiplantae</taxon>
        <taxon>Streptophyta</taxon>
        <taxon>Embryophyta</taxon>
        <taxon>Tracheophyta</taxon>
        <taxon>Spermatophyta</taxon>
        <taxon>Magnoliopsida</taxon>
        <taxon>Proteales</taxon>
        <taxon>Proteaceae</taxon>
        <taxon>Protea</taxon>
    </lineage>
</organism>